<dbReference type="Proteomes" id="UP000314294">
    <property type="component" value="Unassembled WGS sequence"/>
</dbReference>
<comment type="caution">
    <text evidence="2">The sequence shown here is derived from an EMBL/GenBank/DDBJ whole genome shotgun (WGS) entry which is preliminary data.</text>
</comment>
<gene>
    <name evidence="2" type="ORF">EYF80_057895</name>
</gene>
<dbReference type="EMBL" id="SRLO01003035">
    <property type="protein sequence ID" value="TNN31945.1"/>
    <property type="molecule type" value="Genomic_DNA"/>
</dbReference>
<accession>A0A4Z2ESW9</accession>
<proteinExistence type="predicted"/>
<feature type="region of interest" description="Disordered" evidence="1">
    <location>
        <begin position="20"/>
        <end position="55"/>
    </location>
</feature>
<evidence type="ECO:0000313" key="2">
    <source>
        <dbReference type="EMBL" id="TNN31945.1"/>
    </source>
</evidence>
<evidence type="ECO:0000256" key="1">
    <source>
        <dbReference type="SAM" id="MobiDB-lite"/>
    </source>
</evidence>
<keyword evidence="3" id="KW-1185">Reference proteome</keyword>
<name>A0A4Z2ESW9_9TELE</name>
<feature type="compositionally biased region" description="Polar residues" evidence="1">
    <location>
        <begin position="26"/>
        <end position="48"/>
    </location>
</feature>
<evidence type="ECO:0000313" key="3">
    <source>
        <dbReference type="Proteomes" id="UP000314294"/>
    </source>
</evidence>
<protein>
    <submittedName>
        <fullName evidence="2">Uncharacterized protein</fullName>
    </submittedName>
</protein>
<organism evidence="2 3">
    <name type="scientific">Liparis tanakae</name>
    <name type="common">Tanaka's snailfish</name>
    <dbReference type="NCBI Taxonomy" id="230148"/>
    <lineage>
        <taxon>Eukaryota</taxon>
        <taxon>Metazoa</taxon>
        <taxon>Chordata</taxon>
        <taxon>Craniata</taxon>
        <taxon>Vertebrata</taxon>
        <taxon>Euteleostomi</taxon>
        <taxon>Actinopterygii</taxon>
        <taxon>Neopterygii</taxon>
        <taxon>Teleostei</taxon>
        <taxon>Neoteleostei</taxon>
        <taxon>Acanthomorphata</taxon>
        <taxon>Eupercaria</taxon>
        <taxon>Perciformes</taxon>
        <taxon>Cottioidei</taxon>
        <taxon>Cottales</taxon>
        <taxon>Liparidae</taxon>
        <taxon>Liparis</taxon>
    </lineage>
</organism>
<sequence length="231" mass="24572">MRAADWTEFEGGVTGLFQRHVAPSGASKSGNRSPSEATPSSQGATVSQPRAERRSLPERDAPLAVAPLAVAPLAVAPLAVAPLAVAPLAVAPLAVAPRCLRPVNVSHVYCLRCSRLRTTADPAGTCCLQAALWLKAASPLIGSWLSLREMVISSRRDVPPGVLQLPVETLSVWKRRDQRLQRGQQDPSKRATCWSSISGAFCMMRSVTKVAQDPTVSTVTGQEGEESLSSR</sequence>
<reference evidence="2 3" key="1">
    <citation type="submission" date="2019-03" db="EMBL/GenBank/DDBJ databases">
        <title>First draft genome of Liparis tanakae, snailfish: a comprehensive survey of snailfish specific genes.</title>
        <authorList>
            <person name="Kim W."/>
            <person name="Song I."/>
            <person name="Jeong J.-H."/>
            <person name="Kim D."/>
            <person name="Kim S."/>
            <person name="Ryu S."/>
            <person name="Song J.Y."/>
            <person name="Lee S.K."/>
        </authorList>
    </citation>
    <scope>NUCLEOTIDE SEQUENCE [LARGE SCALE GENOMIC DNA]</scope>
    <source>
        <tissue evidence="2">Muscle</tissue>
    </source>
</reference>
<dbReference type="AlphaFoldDB" id="A0A4Z2ESW9"/>